<dbReference type="Gene3D" id="3.30.70.100">
    <property type="match status" value="1"/>
</dbReference>
<dbReference type="PANTHER" id="PTHR30460:SF0">
    <property type="entry name" value="MODERATE CONDUCTANCE MECHANOSENSITIVE CHANNEL YBIO"/>
    <property type="match status" value="1"/>
</dbReference>
<dbReference type="PANTHER" id="PTHR30460">
    <property type="entry name" value="MODERATE CONDUCTANCE MECHANOSENSITIVE CHANNEL YBIO"/>
    <property type="match status" value="1"/>
</dbReference>
<dbReference type="EMBL" id="CP116942">
    <property type="protein sequence ID" value="WCO67622.1"/>
    <property type="molecule type" value="Genomic_DNA"/>
</dbReference>
<evidence type="ECO:0000256" key="5">
    <source>
        <dbReference type="ARBA" id="ARBA00022989"/>
    </source>
</evidence>
<keyword evidence="4 7" id="KW-0812">Transmembrane</keyword>
<dbReference type="RefSeq" id="WP_272737143.1">
    <property type="nucleotide sequence ID" value="NZ_CP116942.1"/>
</dbReference>
<dbReference type="Pfam" id="PF00924">
    <property type="entry name" value="MS_channel_2nd"/>
    <property type="match status" value="1"/>
</dbReference>
<dbReference type="Pfam" id="PF21082">
    <property type="entry name" value="MS_channel_3rd"/>
    <property type="match status" value="1"/>
</dbReference>
<feature type="domain" description="Mechanosensitive ion channel transmembrane helices 2/3" evidence="10">
    <location>
        <begin position="131"/>
        <end position="167"/>
    </location>
</feature>
<evidence type="ECO:0000259" key="10">
    <source>
        <dbReference type="Pfam" id="PF21088"/>
    </source>
</evidence>
<dbReference type="Proteomes" id="UP001216390">
    <property type="component" value="Chromosome"/>
</dbReference>
<evidence type="ECO:0000256" key="3">
    <source>
        <dbReference type="ARBA" id="ARBA00022475"/>
    </source>
</evidence>
<keyword evidence="12" id="KW-1185">Reference proteome</keyword>
<feature type="domain" description="Mechanosensitive ion channel MscS C-terminal" evidence="9">
    <location>
        <begin position="240"/>
        <end position="326"/>
    </location>
</feature>
<dbReference type="KEGG" id="ima:PO878_02660"/>
<comment type="similarity">
    <text evidence="2">Belongs to the MscS (TC 1.A.23) family.</text>
</comment>
<dbReference type="AlphaFoldDB" id="A0AAE9YFI1"/>
<comment type="subcellular location">
    <subcellularLocation>
        <location evidence="1">Cell membrane</location>
        <topology evidence="1">Multi-pass membrane protein</topology>
    </subcellularLocation>
</comment>
<keyword evidence="5 7" id="KW-1133">Transmembrane helix</keyword>
<accession>A0AAE9YFI1</accession>
<dbReference type="FunFam" id="2.30.30.60:FF:000001">
    <property type="entry name" value="MscS Mechanosensitive ion channel"/>
    <property type="match status" value="1"/>
</dbReference>
<keyword evidence="3" id="KW-1003">Cell membrane</keyword>
<dbReference type="InterPro" id="IPR045276">
    <property type="entry name" value="YbiO_bact"/>
</dbReference>
<evidence type="ECO:0000256" key="2">
    <source>
        <dbReference type="ARBA" id="ARBA00008017"/>
    </source>
</evidence>
<keyword evidence="6 7" id="KW-0472">Membrane</keyword>
<name>A0AAE9YFI1_9ACTN</name>
<dbReference type="InterPro" id="IPR049278">
    <property type="entry name" value="MS_channel_C"/>
</dbReference>
<evidence type="ECO:0000256" key="1">
    <source>
        <dbReference type="ARBA" id="ARBA00004651"/>
    </source>
</evidence>
<dbReference type="InterPro" id="IPR023408">
    <property type="entry name" value="MscS_beta-dom_sf"/>
</dbReference>
<organism evidence="11 12">
    <name type="scientific">Iamia majanohamensis</name>
    <dbReference type="NCBI Taxonomy" id="467976"/>
    <lineage>
        <taxon>Bacteria</taxon>
        <taxon>Bacillati</taxon>
        <taxon>Actinomycetota</taxon>
        <taxon>Acidimicrobiia</taxon>
        <taxon>Acidimicrobiales</taxon>
        <taxon>Iamiaceae</taxon>
        <taxon>Iamia</taxon>
    </lineage>
</organism>
<protein>
    <submittedName>
        <fullName evidence="11">Mechanosensitive ion channel family protein</fullName>
    </submittedName>
</protein>
<evidence type="ECO:0000313" key="12">
    <source>
        <dbReference type="Proteomes" id="UP001216390"/>
    </source>
</evidence>
<dbReference type="Gene3D" id="2.30.30.60">
    <property type="match status" value="1"/>
</dbReference>
<dbReference type="InterPro" id="IPR010920">
    <property type="entry name" value="LSM_dom_sf"/>
</dbReference>
<dbReference type="InterPro" id="IPR011014">
    <property type="entry name" value="MscS_channel_TM-2"/>
</dbReference>
<dbReference type="InterPro" id="IPR011066">
    <property type="entry name" value="MscS_channel_C_sf"/>
</dbReference>
<feature type="domain" description="Mechanosensitive ion channel MscS" evidence="8">
    <location>
        <begin position="169"/>
        <end position="226"/>
    </location>
</feature>
<evidence type="ECO:0000259" key="9">
    <source>
        <dbReference type="Pfam" id="PF21082"/>
    </source>
</evidence>
<evidence type="ECO:0000256" key="4">
    <source>
        <dbReference type="ARBA" id="ARBA00022692"/>
    </source>
</evidence>
<evidence type="ECO:0000256" key="7">
    <source>
        <dbReference type="SAM" id="Phobius"/>
    </source>
</evidence>
<dbReference type="InterPro" id="IPR006685">
    <property type="entry name" value="MscS_channel_2nd"/>
</dbReference>
<evidence type="ECO:0000313" key="11">
    <source>
        <dbReference type="EMBL" id="WCO67622.1"/>
    </source>
</evidence>
<feature type="transmembrane region" description="Helical" evidence="7">
    <location>
        <begin position="147"/>
        <end position="166"/>
    </location>
</feature>
<dbReference type="SUPFAM" id="SSF50182">
    <property type="entry name" value="Sm-like ribonucleoproteins"/>
    <property type="match status" value="1"/>
</dbReference>
<feature type="transmembrane region" description="Helical" evidence="7">
    <location>
        <begin position="55"/>
        <end position="72"/>
    </location>
</feature>
<gene>
    <name evidence="11" type="ORF">PO878_02660</name>
</gene>
<sequence>MSLVPLLAQVEPTTPTTEPLTTSTEPQDGVAYKAVEGWTGSEEWANVASWAVDKPLRIILIWVVAWVVAKVVRRVIGRFSARLIGSANSGRLRQARDRAPSVLMSTQTPSVRAAARAETIGGVMRSISTGVIYAFAVVYSLEVLGLNLGPLIAGAGVVGVALGFGAQSLVRDFLAGTFILIEDQYGVGDVIDLGDAVGTVEAVNLRTTRLRDIDGTVWHVPNGEIQRVGNKSQQWARALIDIMIAHHSDVDRALAILKEAADEVAGRPDLATDVLEEAEVWGVEAISPLGVTLRLVVKTLPGSQWRVMRALRQELRSRLEEAGIEMPSASSVVEPGA</sequence>
<dbReference type="SUPFAM" id="SSF82689">
    <property type="entry name" value="Mechanosensitive channel protein MscS (YggB), C-terminal domain"/>
    <property type="match status" value="1"/>
</dbReference>
<reference evidence="11" key="1">
    <citation type="submission" date="2023-01" db="EMBL/GenBank/DDBJ databases">
        <title>The diversity of Class Acidimicrobiia in South China Sea sediment environments and the proposal of Iamia marina sp. nov., a novel species of the genus Iamia.</title>
        <authorList>
            <person name="He Y."/>
            <person name="Tian X."/>
        </authorList>
    </citation>
    <scope>NUCLEOTIDE SEQUENCE</scope>
    <source>
        <strain evidence="11">DSM 19957</strain>
    </source>
</reference>
<evidence type="ECO:0000259" key="8">
    <source>
        <dbReference type="Pfam" id="PF00924"/>
    </source>
</evidence>
<dbReference type="GO" id="GO:0008381">
    <property type="term" value="F:mechanosensitive monoatomic ion channel activity"/>
    <property type="evidence" value="ECO:0007669"/>
    <property type="project" value="InterPro"/>
</dbReference>
<dbReference type="Pfam" id="PF21088">
    <property type="entry name" value="MS_channel_1st"/>
    <property type="match status" value="1"/>
</dbReference>
<dbReference type="InterPro" id="IPR049142">
    <property type="entry name" value="MS_channel_1st"/>
</dbReference>
<proteinExistence type="inferred from homology"/>
<dbReference type="SUPFAM" id="SSF82861">
    <property type="entry name" value="Mechanosensitive channel protein MscS (YggB), transmembrane region"/>
    <property type="match status" value="1"/>
</dbReference>
<dbReference type="Gene3D" id="1.10.287.1260">
    <property type="match status" value="1"/>
</dbReference>
<evidence type="ECO:0000256" key="6">
    <source>
        <dbReference type="ARBA" id="ARBA00023136"/>
    </source>
</evidence>
<dbReference type="GO" id="GO:0005886">
    <property type="term" value="C:plasma membrane"/>
    <property type="evidence" value="ECO:0007669"/>
    <property type="project" value="UniProtKB-SubCell"/>
</dbReference>